<evidence type="ECO:0000313" key="3">
    <source>
        <dbReference type="EMBL" id="RXZ51296.1"/>
    </source>
</evidence>
<dbReference type="Proteomes" id="UP000292935">
    <property type="component" value="Unassembled WGS sequence"/>
</dbReference>
<proteinExistence type="inferred from homology"/>
<gene>
    <name evidence="3" type="ORF">ESP57_01485</name>
</gene>
<comment type="caution">
    <text evidence="3">The sequence shown here is derived from an EMBL/GenBank/DDBJ whole genome shotgun (WGS) entry which is preliminary data.</text>
</comment>
<dbReference type="Gene3D" id="3.40.30.10">
    <property type="entry name" value="Glutaredoxin"/>
    <property type="match status" value="1"/>
</dbReference>
<dbReference type="PANTHER" id="PTHR13887">
    <property type="entry name" value="GLUTATHIONE S-TRANSFERASE KAPPA"/>
    <property type="match status" value="1"/>
</dbReference>
<sequence length="221" mass="23491">MKNSTKIQLAVIGGLVVAAVGIVFAVTANQAPAAVPGAAASTPPPVVAENSHRLDVAEGSTVTFTEFLDFECEVCAAVYPFVEELRADYAGEVTFVTRYFPMPGHTNSRTAAIAVEAAAQQGEFEAMYDRMFETQAEWGEQQVSKADVFRGYADDLGLDMAAYDEAVADPATEARVQFDFDAAVALGAQGTPTIFINEELVPLTSPDDIRAALERAVATSK</sequence>
<dbReference type="RefSeq" id="WP_129230847.1">
    <property type="nucleotide sequence ID" value="NZ_SDPO01000001.1"/>
</dbReference>
<organism evidence="3 4">
    <name type="scientific">Agromyces fucosus</name>
    <dbReference type="NCBI Taxonomy" id="41985"/>
    <lineage>
        <taxon>Bacteria</taxon>
        <taxon>Bacillati</taxon>
        <taxon>Actinomycetota</taxon>
        <taxon>Actinomycetes</taxon>
        <taxon>Micrococcales</taxon>
        <taxon>Microbacteriaceae</taxon>
        <taxon>Agromyces</taxon>
    </lineage>
</organism>
<dbReference type="InterPro" id="IPR036249">
    <property type="entry name" value="Thioredoxin-like_sf"/>
</dbReference>
<dbReference type="PANTHER" id="PTHR13887:SF56">
    <property type="entry name" value="THIOREDOXIN-LIKE REDUCTASE RV2466C"/>
    <property type="match status" value="1"/>
</dbReference>
<dbReference type="InterPro" id="IPR013766">
    <property type="entry name" value="Thioredoxin_domain"/>
</dbReference>
<evidence type="ECO:0000259" key="2">
    <source>
        <dbReference type="PROSITE" id="PS51352"/>
    </source>
</evidence>
<dbReference type="EMBL" id="SDPO01000001">
    <property type="protein sequence ID" value="RXZ51296.1"/>
    <property type="molecule type" value="Genomic_DNA"/>
</dbReference>
<comment type="similarity">
    <text evidence="1">Belongs to the thioredoxin family. DsbA subfamily.</text>
</comment>
<dbReference type="InterPro" id="IPR012336">
    <property type="entry name" value="Thioredoxin-like_fold"/>
</dbReference>
<feature type="domain" description="Thioredoxin" evidence="2">
    <location>
        <begin position="29"/>
        <end position="218"/>
    </location>
</feature>
<protein>
    <submittedName>
        <fullName evidence="3">Disulfide bond formation protein DsbA</fullName>
    </submittedName>
</protein>
<dbReference type="PROSITE" id="PS51352">
    <property type="entry name" value="THIOREDOXIN_2"/>
    <property type="match status" value="1"/>
</dbReference>
<evidence type="ECO:0000313" key="4">
    <source>
        <dbReference type="Proteomes" id="UP000292935"/>
    </source>
</evidence>
<dbReference type="AlphaFoldDB" id="A0A4Q2JVR7"/>
<evidence type="ECO:0000256" key="1">
    <source>
        <dbReference type="ARBA" id="ARBA00005791"/>
    </source>
</evidence>
<dbReference type="Pfam" id="PF13462">
    <property type="entry name" value="Thioredoxin_4"/>
    <property type="match status" value="1"/>
</dbReference>
<accession>A0A4Q2JVR7</accession>
<reference evidence="3 4" key="1">
    <citation type="submission" date="2019-01" db="EMBL/GenBank/DDBJ databases">
        <authorList>
            <person name="Li J."/>
        </authorList>
    </citation>
    <scope>NUCLEOTIDE SEQUENCE [LARGE SCALE GENOMIC DNA]</scope>
    <source>
        <strain evidence="3 4">CCUG 35506</strain>
    </source>
</reference>
<dbReference type="OrthoDB" id="117402at2"/>
<dbReference type="SUPFAM" id="SSF52833">
    <property type="entry name" value="Thioredoxin-like"/>
    <property type="match status" value="1"/>
</dbReference>
<name>A0A4Q2JVR7_9MICO</name>
<keyword evidence="4" id="KW-1185">Reference proteome</keyword>